<dbReference type="AlphaFoldDB" id="A0A1Y1UTS9"/>
<name>A0A1Y1UTS9_9FUNG</name>
<accession>A0A1Y1UTS9</accession>
<reference evidence="1 2" key="2">
    <citation type="submission" date="2016-08" db="EMBL/GenBank/DDBJ databases">
        <title>Pervasive Adenine N6-methylation of Active Genes in Fungi.</title>
        <authorList>
            <consortium name="DOE Joint Genome Institute"/>
            <person name="Mondo S.J."/>
            <person name="Dannebaum R.O."/>
            <person name="Kuo R.C."/>
            <person name="Labutti K."/>
            <person name="Haridas S."/>
            <person name="Kuo A."/>
            <person name="Salamov A."/>
            <person name="Ahrendt S.R."/>
            <person name="Lipzen A."/>
            <person name="Sullivan W."/>
            <person name="Andreopoulos W.B."/>
            <person name="Clum A."/>
            <person name="Lindquist E."/>
            <person name="Daum C."/>
            <person name="Ramamoorthy G.K."/>
            <person name="Gryganskyi A."/>
            <person name="Culley D."/>
            <person name="Magnuson J.K."/>
            <person name="James T.Y."/>
            <person name="O'Malley M.A."/>
            <person name="Stajich J.E."/>
            <person name="Spatafora J.W."/>
            <person name="Visel A."/>
            <person name="Grigoriev I.V."/>
        </authorList>
    </citation>
    <scope>NUCLEOTIDE SEQUENCE [LARGE SCALE GENOMIC DNA]</scope>
    <source>
        <strain evidence="2">finn</strain>
    </source>
</reference>
<sequence>MRKYHNIIKQNILNEFKGTLLDIGSEIKNRIKIITSDIQEASLNDIFDIATCFFSLNDMTYTDISRMLKNIKNNIRKTFIVLFFDYTLFGENIASPSLIYRKCIINKNNKIVNTIDKLSSTYLLSCLRYSHGECDNIMYVNIVDSNVTNHYECGINSTKVINIFKEYGFELKKHYSIENFPLLNEYQNKYSSFLKVIEFSNTNINAK</sequence>
<proteinExistence type="predicted"/>
<gene>
    <name evidence="1" type="ORF">BCR36DRAFT_364396</name>
</gene>
<organism evidence="1 2">
    <name type="scientific">Piromyces finnis</name>
    <dbReference type="NCBI Taxonomy" id="1754191"/>
    <lineage>
        <taxon>Eukaryota</taxon>
        <taxon>Fungi</taxon>
        <taxon>Fungi incertae sedis</taxon>
        <taxon>Chytridiomycota</taxon>
        <taxon>Chytridiomycota incertae sedis</taxon>
        <taxon>Neocallimastigomycetes</taxon>
        <taxon>Neocallimastigales</taxon>
        <taxon>Neocallimastigaceae</taxon>
        <taxon>Piromyces</taxon>
    </lineage>
</organism>
<reference evidence="1 2" key="1">
    <citation type="submission" date="2016-08" db="EMBL/GenBank/DDBJ databases">
        <title>Genomes of anaerobic fungi encode conserved fungal cellulosomes for biomass hydrolysis.</title>
        <authorList>
            <consortium name="DOE Joint Genome Institute"/>
            <person name="Haitjema C.H."/>
            <person name="Gilmore S.P."/>
            <person name="Henske J.K."/>
            <person name="Solomon K.V."/>
            <person name="De Groot R."/>
            <person name="Kuo A."/>
            <person name="Mondo S.J."/>
            <person name="Salamov A.A."/>
            <person name="Labutti K."/>
            <person name="Zhao Z."/>
            <person name="Chiniquy J."/>
            <person name="Barry K."/>
            <person name="Brewer H.M."/>
            <person name="Purvine S.O."/>
            <person name="Wright A.T."/>
            <person name="Boxma B."/>
            <person name="Van Alen T."/>
            <person name="Hackstein J.H."/>
            <person name="Baker S.E."/>
            <person name="Grigoriev I.V."/>
            <person name="O'Malley M.A."/>
        </authorList>
    </citation>
    <scope>NUCLEOTIDE SEQUENCE [LARGE SCALE GENOMIC DNA]</scope>
    <source>
        <strain evidence="2">finn</strain>
    </source>
</reference>
<dbReference type="OrthoDB" id="10459859at2759"/>
<evidence type="ECO:0000313" key="1">
    <source>
        <dbReference type="EMBL" id="ORX41430.1"/>
    </source>
</evidence>
<dbReference type="Gene3D" id="3.40.50.150">
    <property type="entry name" value="Vaccinia Virus protein VP39"/>
    <property type="match status" value="1"/>
</dbReference>
<comment type="caution">
    <text evidence="1">The sequence shown here is derived from an EMBL/GenBank/DDBJ whole genome shotgun (WGS) entry which is preliminary data.</text>
</comment>
<dbReference type="InterPro" id="IPR029063">
    <property type="entry name" value="SAM-dependent_MTases_sf"/>
</dbReference>
<evidence type="ECO:0000313" key="2">
    <source>
        <dbReference type="Proteomes" id="UP000193719"/>
    </source>
</evidence>
<evidence type="ECO:0008006" key="3">
    <source>
        <dbReference type="Google" id="ProtNLM"/>
    </source>
</evidence>
<keyword evidence="2" id="KW-1185">Reference proteome</keyword>
<dbReference type="SUPFAM" id="SSF53335">
    <property type="entry name" value="S-adenosyl-L-methionine-dependent methyltransferases"/>
    <property type="match status" value="1"/>
</dbReference>
<dbReference type="EMBL" id="MCFH01000089">
    <property type="protein sequence ID" value="ORX41430.1"/>
    <property type="molecule type" value="Genomic_DNA"/>
</dbReference>
<dbReference type="Proteomes" id="UP000193719">
    <property type="component" value="Unassembled WGS sequence"/>
</dbReference>
<protein>
    <recommendedName>
        <fullName evidence="3">Methyltransferase domain-containing protein</fullName>
    </recommendedName>
</protein>